<dbReference type="CDD" id="cd06225">
    <property type="entry name" value="HAMP"/>
    <property type="match status" value="1"/>
</dbReference>
<dbReference type="InterPro" id="IPR029151">
    <property type="entry name" value="Sensor-like_sf"/>
</dbReference>
<dbReference type="SUPFAM" id="SSF103190">
    <property type="entry name" value="Sensory domain-like"/>
    <property type="match status" value="1"/>
</dbReference>
<dbReference type="Proteomes" id="UP000000329">
    <property type="component" value="Chromosome"/>
</dbReference>
<dbReference type="SUPFAM" id="SSF58104">
    <property type="entry name" value="Methyl-accepting chemotaxis protein (MCP) signaling domain"/>
    <property type="match status" value="1"/>
</dbReference>
<accession>D8J173</accession>
<keyword evidence="9" id="KW-0175">Coiled coil</keyword>
<dbReference type="GeneID" id="29393046"/>
<evidence type="ECO:0000256" key="11">
    <source>
        <dbReference type="SAM" id="Phobius"/>
    </source>
</evidence>
<proteinExistence type="inferred from homology"/>
<name>D8J173_HERSS</name>
<dbReference type="Gene3D" id="3.30.450.20">
    <property type="entry name" value="PAS domain"/>
    <property type="match status" value="2"/>
</dbReference>
<dbReference type="GO" id="GO:0006935">
    <property type="term" value="P:chemotaxis"/>
    <property type="evidence" value="ECO:0007669"/>
    <property type="project" value="TreeGrafter"/>
</dbReference>
<feature type="domain" description="HAMP" evidence="13">
    <location>
        <begin position="290"/>
        <end position="344"/>
    </location>
</feature>
<evidence type="ECO:0000313" key="14">
    <source>
        <dbReference type="EMBL" id="ADJ64642.1"/>
    </source>
</evidence>
<evidence type="ECO:0000256" key="2">
    <source>
        <dbReference type="ARBA" id="ARBA00022475"/>
    </source>
</evidence>
<dbReference type="SMART" id="SM00283">
    <property type="entry name" value="MA"/>
    <property type="match status" value="1"/>
</dbReference>
<dbReference type="SMART" id="SM00304">
    <property type="entry name" value="HAMP"/>
    <property type="match status" value="1"/>
</dbReference>
<dbReference type="HOGENOM" id="CLU_000445_107_12_4"/>
<evidence type="ECO:0000259" key="12">
    <source>
        <dbReference type="PROSITE" id="PS50111"/>
    </source>
</evidence>
<dbReference type="PANTHER" id="PTHR43531:SF14">
    <property type="entry name" value="METHYL-ACCEPTING CHEMOTAXIS PROTEIN I-RELATED"/>
    <property type="match status" value="1"/>
</dbReference>
<evidence type="ECO:0000256" key="4">
    <source>
        <dbReference type="ARBA" id="ARBA00022692"/>
    </source>
</evidence>
<sequence>MLSSLRARLIFICVLIVALAMIILSAANIFTVRSDTLEAISSQTQQLTESHAANISEWVRSKRVVTGAMKQALKQSDVLPIVAAAQEAGSFDDAYIGYPDKRMLALHPMPAGYDPTARPWYKQAVEAGKPVLTAPYVDATTGKLVVTFAEPVGDKSNLQAVLGSDVQLDNVVRTVAGIKPTPSSFAFIVGKDGVIITHPNKELALKPVSSLDQTLSAQSLAGMKQGGSATIGGIRYLLFTQPIANTDWSLVVALDYREATHAIGALMTLSTVLAVLAIVASAILLSYTITRLLRRLGVVRNAMEEIASGDGDLTRRLDTSGKDELAQISRAFNHFADKISRTLLDIRRASESVKVSSSEIASGNMDLSARTEQQAGSLEETASAMEELTSTVKQNADNARQANQLAVSASDVAVHGGQVVGQVVATMSSINESSRKIVDIISVIDGIAFQTNILALNAAVEAARAGEQGRGFAVVASEVRSLAQRSATAAKEIKGLIDDSVQKVETGSQLVAQAGSTMEEVVSSVRRVTDIVGEISAASQEQSSGITEVGNAVNQMDEATQQNAALVEQAAAAAKSLQEQAAHLAAVVAGFKLDESGAAHPMSPPPAPAAAPAAPQARSAAVNVTPKPAALKAKPAAKPVLAAQAAAAPAPASAPALAAKPPAAPKAPGKAAPKSSGGDDWEEF</sequence>
<dbReference type="GO" id="GO:0007165">
    <property type="term" value="P:signal transduction"/>
    <property type="evidence" value="ECO:0007669"/>
    <property type="project" value="UniProtKB-KW"/>
</dbReference>
<dbReference type="AlphaFoldDB" id="D8J173"/>
<keyword evidence="4 11" id="KW-0812">Transmembrane</keyword>
<dbReference type="OrthoDB" id="8576332at2"/>
<dbReference type="PROSITE" id="PS50111">
    <property type="entry name" value="CHEMOTAXIS_TRANSDUC_2"/>
    <property type="match status" value="1"/>
</dbReference>
<evidence type="ECO:0000256" key="1">
    <source>
        <dbReference type="ARBA" id="ARBA00004651"/>
    </source>
</evidence>
<dbReference type="InterPro" id="IPR003660">
    <property type="entry name" value="HAMP_dom"/>
</dbReference>
<dbReference type="Pfam" id="PF02743">
    <property type="entry name" value="dCache_1"/>
    <property type="match status" value="1"/>
</dbReference>
<evidence type="ECO:0000256" key="6">
    <source>
        <dbReference type="ARBA" id="ARBA00023136"/>
    </source>
</evidence>
<dbReference type="GO" id="GO:0005886">
    <property type="term" value="C:plasma membrane"/>
    <property type="evidence" value="ECO:0007669"/>
    <property type="project" value="UniProtKB-SubCell"/>
</dbReference>
<evidence type="ECO:0000256" key="5">
    <source>
        <dbReference type="ARBA" id="ARBA00022989"/>
    </source>
</evidence>
<reference evidence="14 15" key="1">
    <citation type="submission" date="2010-04" db="EMBL/GenBank/DDBJ databases">
        <title>The genome of Herbaspirillum seropedicae SmR1, an endophytic, nitrogen-fixing, plant-growth promoting beta-Proteobacteria.</title>
        <authorList>
            <person name="Pedrosa F.O."/>
            <person name="Monteiro R.A."/>
            <person name="Wassem R."/>
            <person name="Cruz L.M."/>
            <person name="Ayub R.A."/>
            <person name="Colauto N.B."/>
            <person name="Fernandez M.A."/>
            <person name="Fungaro M.H.P."/>
            <person name="Grisard E.C."/>
            <person name="Hungria M."/>
            <person name="Madeira H.M.F."/>
            <person name="Nodari R.O."/>
            <person name="Osaku C.A."/>
            <person name="Petzl-Erler M.L."/>
            <person name="Terenzi H."/>
            <person name="Vieira L.G.E."/>
            <person name="Almeida M.I.M."/>
            <person name="Alves L.R."/>
            <person name="Arantes O.M.N."/>
            <person name="Balsanelli E."/>
            <person name="Barcellos F.G."/>
            <person name="Baura V.A."/>
            <person name="Binde D.R."/>
            <person name="Campo R.J."/>
            <person name="Chubatsu L.S."/>
            <person name="Chueire L.M.O."/>
            <person name="Ciferri R.R."/>
            <person name="Correa L.C."/>
            <person name="da Conceicao Silva J.L."/>
            <person name="Dabul A.N.G."/>
            <person name="Dambros B.P."/>
            <person name="Faoro H."/>
            <person name="Favetti A."/>
            <person name="Friedermann G."/>
            <person name="Furlaneto M.C."/>
            <person name="Gasques L.S."/>
            <person name="Gimenes C.C.T."/>
            <person name="Gioppo N.M.R."/>
            <person name="Glienke-Blanco C."/>
            <person name="Godoy L.P."/>
            <person name="Guerra M.P."/>
            <person name="Karp S."/>
            <person name="Kava-Cordeiro V."/>
            <person name="Margarido V.P."/>
            <person name="Mathioni S.M."/>
            <person name="Menck-Soares M.A."/>
            <person name="Murace N.K."/>
            <person name="Nicolas M.F."/>
            <person name="Oliveira C.E.C."/>
            <person name="Pagnan N.A.B."/>
            <person name="Pamphile J.A."/>
            <person name="Patussi E.V."/>
            <person name="Pereira L.F.P."/>
            <person name="Pereira-Ferrari L."/>
            <person name="Pinto F.G.S."/>
            <person name="Precoma C."/>
            <person name="Prioli A.J."/>
            <person name="Prioli S.M.A.P."/>
            <person name="Raittz R.T."/>
            <person name="Ramos H.J.O."/>
            <person name="Ribeiro E.M.S.F."/>
            <person name="Rigo L.U."/>
            <person name="Rocha C.L.M.S.C."/>
            <person name="Rocha S.N."/>
            <person name="Santos K."/>
            <person name="Satori D."/>
            <person name="Silva A.G."/>
            <person name="Simao R.C.G."/>
            <person name="Soares M.A.M."/>
            <person name="Souza E.M."/>
            <person name="Steffens M.B.R."/>
            <person name="Steindel M."/>
            <person name="Tadra-Sfeir M.Z."/>
            <person name="Takahashi E.K."/>
            <person name="Torres R.A."/>
            <person name="Valle J.S."/>
            <person name="Vernal J.I."/>
            <person name="Vilas-Boas L.A."/>
            <person name="Watanabe M.A.E."/>
            <person name="Weiss V.A."/>
            <person name="Yates M.A."/>
            <person name="Souza E.M."/>
        </authorList>
    </citation>
    <scope>NUCLEOTIDE SEQUENCE [LARGE SCALE GENOMIC DNA]</scope>
    <source>
        <strain evidence="14 15">SmR1</strain>
    </source>
</reference>
<dbReference type="InterPro" id="IPR004089">
    <property type="entry name" value="MCPsignal_dom"/>
</dbReference>
<dbReference type="PROSITE" id="PS50885">
    <property type="entry name" value="HAMP"/>
    <property type="match status" value="1"/>
</dbReference>
<dbReference type="InterPro" id="IPR051310">
    <property type="entry name" value="MCP_chemotaxis"/>
</dbReference>
<dbReference type="Pfam" id="PF00672">
    <property type="entry name" value="HAMP"/>
    <property type="match status" value="1"/>
</dbReference>
<feature type="coiled-coil region" evidence="9">
    <location>
        <begin position="549"/>
        <end position="576"/>
    </location>
</feature>
<organism evidence="14 15">
    <name type="scientific">Herbaspirillum seropedicae (strain SmR1)</name>
    <dbReference type="NCBI Taxonomy" id="757424"/>
    <lineage>
        <taxon>Bacteria</taxon>
        <taxon>Pseudomonadati</taxon>
        <taxon>Pseudomonadota</taxon>
        <taxon>Betaproteobacteria</taxon>
        <taxon>Burkholderiales</taxon>
        <taxon>Oxalobacteraceae</taxon>
        <taxon>Herbaspirillum</taxon>
    </lineage>
</organism>
<evidence type="ECO:0000259" key="13">
    <source>
        <dbReference type="PROSITE" id="PS50885"/>
    </source>
</evidence>
<evidence type="ECO:0000256" key="8">
    <source>
        <dbReference type="PROSITE-ProRule" id="PRU00284"/>
    </source>
</evidence>
<feature type="domain" description="Methyl-accepting transducer" evidence="12">
    <location>
        <begin position="349"/>
        <end position="578"/>
    </location>
</feature>
<gene>
    <name evidence="14" type="ordered locus">Hsero_3160</name>
</gene>
<evidence type="ECO:0000256" key="10">
    <source>
        <dbReference type="SAM" id="MobiDB-lite"/>
    </source>
</evidence>
<dbReference type="FunFam" id="1.10.287.950:FF:000002">
    <property type="entry name" value="Methyl-accepting chemotaxis protein"/>
    <property type="match status" value="1"/>
</dbReference>
<keyword evidence="8" id="KW-0807">Transducer</keyword>
<keyword evidence="15" id="KW-1185">Reference proteome</keyword>
<dbReference type="Gene3D" id="1.10.287.950">
    <property type="entry name" value="Methyl-accepting chemotaxis protein"/>
    <property type="match status" value="1"/>
</dbReference>
<dbReference type="InterPro" id="IPR033479">
    <property type="entry name" value="dCache_1"/>
</dbReference>
<dbReference type="Pfam" id="PF00015">
    <property type="entry name" value="MCPsignal"/>
    <property type="match status" value="1"/>
</dbReference>
<dbReference type="eggNOG" id="COG0840">
    <property type="taxonomic scope" value="Bacteria"/>
</dbReference>
<feature type="transmembrane region" description="Helical" evidence="11">
    <location>
        <begin position="262"/>
        <end position="285"/>
    </location>
</feature>
<keyword evidence="6 11" id="KW-0472">Membrane</keyword>
<feature type="region of interest" description="Disordered" evidence="10">
    <location>
        <begin position="598"/>
        <end position="684"/>
    </location>
</feature>
<evidence type="ECO:0000256" key="3">
    <source>
        <dbReference type="ARBA" id="ARBA00022481"/>
    </source>
</evidence>
<evidence type="ECO:0000256" key="9">
    <source>
        <dbReference type="SAM" id="Coils"/>
    </source>
</evidence>
<protein>
    <submittedName>
        <fullName evidence="14">Methyl-accepting chemotaxis sensory transducer protein</fullName>
    </submittedName>
</protein>
<feature type="compositionally biased region" description="Low complexity" evidence="10">
    <location>
        <begin position="610"/>
        <end position="674"/>
    </location>
</feature>
<dbReference type="KEGG" id="hse:Hsero_3160"/>
<dbReference type="GO" id="GO:0004888">
    <property type="term" value="F:transmembrane signaling receptor activity"/>
    <property type="evidence" value="ECO:0007669"/>
    <property type="project" value="TreeGrafter"/>
</dbReference>
<keyword evidence="2" id="KW-1003">Cell membrane</keyword>
<evidence type="ECO:0000313" key="15">
    <source>
        <dbReference type="Proteomes" id="UP000000329"/>
    </source>
</evidence>
<keyword evidence="5 11" id="KW-1133">Transmembrane helix</keyword>
<comment type="subcellular location">
    <subcellularLocation>
        <location evidence="1">Cell membrane</location>
        <topology evidence="1">Multi-pass membrane protein</topology>
    </subcellularLocation>
</comment>
<evidence type="ECO:0000256" key="7">
    <source>
        <dbReference type="ARBA" id="ARBA00029447"/>
    </source>
</evidence>
<dbReference type="CDD" id="cd11386">
    <property type="entry name" value="MCP_signal"/>
    <property type="match status" value="1"/>
</dbReference>
<comment type="similarity">
    <text evidence="7">Belongs to the methyl-accepting chemotaxis (MCP) protein family.</text>
</comment>
<dbReference type="EMBL" id="CP002039">
    <property type="protein sequence ID" value="ADJ64642.1"/>
    <property type="molecule type" value="Genomic_DNA"/>
</dbReference>
<dbReference type="RefSeq" id="WP_013235106.1">
    <property type="nucleotide sequence ID" value="NC_014323.1"/>
</dbReference>
<keyword evidence="3" id="KW-0488">Methylation</keyword>
<dbReference type="PANTHER" id="PTHR43531">
    <property type="entry name" value="PROTEIN ICFG"/>
    <property type="match status" value="1"/>
</dbReference>
<dbReference type="CDD" id="cd12912">
    <property type="entry name" value="PDC2_MCP_like"/>
    <property type="match status" value="1"/>
</dbReference>
<dbReference type="CDD" id="cd12913">
    <property type="entry name" value="PDC1_MCP_like"/>
    <property type="match status" value="1"/>
</dbReference>
<dbReference type="eggNOG" id="COG4191">
    <property type="taxonomic scope" value="Bacteria"/>
</dbReference>
<dbReference type="STRING" id="757424.Hsero_3160"/>